<evidence type="ECO:0000313" key="2">
    <source>
        <dbReference type="Proteomes" id="UP000824890"/>
    </source>
</evidence>
<proteinExistence type="predicted"/>
<feature type="non-terminal residue" evidence="1">
    <location>
        <position position="169"/>
    </location>
</feature>
<comment type="caution">
    <text evidence="1">The sequence shown here is derived from an EMBL/GenBank/DDBJ whole genome shotgun (WGS) entry which is preliminary data.</text>
</comment>
<gene>
    <name evidence="1" type="ORF">HID58_048104</name>
</gene>
<reference evidence="1 2" key="1">
    <citation type="submission" date="2021-05" db="EMBL/GenBank/DDBJ databases">
        <title>Genome Assembly of Synthetic Allotetraploid Brassica napus Reveals Homoeologous Exchanges between Subgenomes.</title>
        <authorList>
            <person name="Davis J.T."/>
        </authorList>
    </citation>
    <scope>NUCLEOTIDE SEQUENCE [LARGE SCALE GENOMIC DNA]</scope>
    <source>
        <strain evidence="2">cv. Da-Ae</strain>
        <tissue evidence="1">Seedling</tissue>
    </source>
</reference>
<dbReference type="EMBL" id="JAGKQM010000012">
    <property type="protein sequence ID" value="KAH0898536.1"/>
    <property type="molecule type" value="Genomic_DNA"/>
</dbReference>
<sequence length="169" mass="18603">MDKNSDREWKNLSVLDGQLNALWEFTFLNLNPSSRLGIPKGAAVADLFIEGSWSLPPALSDEHLGSSRISKFNTGAIYSEIKQHNIKLPWFKTKGTTACTAKSSALLIQSPPPSLVPSAPRSLPFVISHQGYPLLCLLYGWLEDLSLRLSVDQSSACPFLSPKYGFIPK</sequence>
<keyword evidence="2" id="KW-1185">Reference proteome</keyword>
<accession>A0ABQ8B2N5</accession>
<evidence type="ECO:0000313" key="1">
    <source>
        <dbReference type="EMBL" id="KAH0898536.1"/>
    </source>
</evidence>
<organism evidence="1 2">
    <name type="scientific">Brassica napus</name>
    <name type="common">Rape</name>
    <dbReference type="NCBI Taxonomy" id="3708"/>
    <lineage>
        <taxon>Eukaryota</taxon>
        <taxon>Viridiplantae</taxon>
        <taxon>Streptophyta</taxon>
        <taxon>Embryophyta</taxon>
        <taxon>Tracheophyta</taxon>
        <taxon>Spermatophyta</taxon>
        <taxon>Magnoliopsida</taxon>
        <taxon>eudicotyledons</taxon>
        <taxon>Gunneridae</taxon>
        <taxon>Pentapetalae</taxon>
        <taxon>rosids</taxon>
        <taxon>malvids</taxon>
        <taxon>Brassicales</taxon>
        <taxon>Brassicaceae</taxon>
        <taxon>Brassiceae</taxon>
        <taxon>Brassica</taxon>
    </lineage>
</organism>
<protein>
    <submittedName>
        <fullName evidence="1">Uncharacterized protein</fullName>
    </submittedName>
</protein>
<name>A0ABQ8B2N5_BRANA</name>
<dbReference type="Proteomes" id="UP000824890">
    <property type="component" value="Unassembled WGS sequence"/>
</dbReference>